<dbReference type="PANTHER" id="PTHR46361:SF3">
    <property type="entry name" value="ELECTRON CARRIER_ PROTEIN DISULFIDE OXIDOREDUCTASE"/>
    <property type="match status" value="1"/>
</dbReference>
<protein>
    <submittedName>
        <fullName evidence="3">DUF547 domain-containing protein</fullName>
    </submittedName>
</protein>
<dbReference type="EMBL" id="VSFC01000052">
    <property type="protein sequence ID" value="TYA53110.1"/>
    <property type="molecule type" value="Genomic_DNA"/>
</dbReference>
<evidence type="ECO:0000313" key="4">
    <source>
        <dbReference type="Proteomes" id="UP000324550"/>
    </source>
</evidence>
<dbReference type="Pfam" id="PF04784">
    <property type="entry name" value="DUF547"/>
    <property type="match status" value="1"/>
</dbReference>
<name>A0A5D0G385_9FLAO</name>
<feature type="signal peptide" evidence="1">
    <location>
        <begin position="1"/>
        <end position="25"/>
    </location>
</feature>
<dbReference type="PANTHER" id="PTHR46361">
    <property type="entry name" value="ELECTRON CARRIER/ PROTEIN DISULFIDE OXIDOREDUCTASE"/>
    <property type="match status" value="1"/>
</dbReference>
<dbReference type="OrthoDB" id="526867at2"/>
<comment type="caution">
    <text evidence="3">The sequence shown here is derived from an EMBL/GenBank/DDBJ whole genome shotgun (WGS) entry which is preliminary data.</text>
</comment>
<proteinExistence type="predicted"/>
<feature type="chain" id="PRO_5022743444" evidence="1">
    <location>
        <begin position="26"/>
        <end position="237"/>
    </location>
</feature>
<evidence type="ECO:0000313" key="3">
    <source>
        <dbReference type="EMBL" id="TYA53110.1"/>
    </source>
</evidence>
<accession>A0A5D0G385</accession>
<sequence length="237" mass="27898">MTFKIYSLFIFFICLGVFQSTNAQALQFNSWNEFLQKHVNNSGDVNYKSIIKNQRLLLNSLNDFSKNQPNNSWSKEEKLAYWINAYNAFTIKLIIDKYPIKSIKDIKKPWEEKFIPIEKQLMSLNEIEHNILRKLDEPRIHFAIVCASKSCPKLLNEAYTPSKLDHQLTIATEEFLSDNTKNNVSEDNIKLSKIFKWFSEDFTQNGSLIDFLNQYSKIEISPKANRSFLDYNWDLNE</sequence>
<gene>
    <name evidence="3" type="ORF">FVF61_10645</name>
</gene>
<dbReference type="InterPro" id="IPR006869">
    <property type="entry name" value="DUF547"/>
</dbReference>
<dbReference type="AlphaFoldDB" id="A0A5D0G385"/>
<organism evidence="3 4">
    <name type="scientific">Formosa maritima</name>
    <dbReference type="NCBI Taxonomy" id="2592046"/>
    <lineage>
        <taxon>Bacteria</taxon>
        <taxon>Pseudomonadati</taxon>
        <taxon>Bacteroidota</taxon>
        <taxon>Flavobacteriia</taxon>
        <taxon>Flavobacteriales</taxon>
        <taxon>Flavobacteriaceae</taxon>
        <taxon>Formosa</taxon>
    </lineage>
</organism>
<dbReference type="RefSeq" id="WP_148456201.1">
    <property type="nucleotide sequence ID" value="NZ_VSFC01000052.1"/>
</dbReference>
<keyword evidence="4" id="KW-1185">Reference proteome</keyword>
<evidence type="ECO:0000256" key="1">
    <source>
        <dbReference type="SAM" id="SignalP"/>
    </source>
</evidence>
<dbReference type="Proteomes" id="UP000324550">
    <property type="component" value="Unassembled WGS sequence"/>
</dbReference>
<feature type="domain" description="DUF547" evidence="2">
    <location>
        <begin position="72"/>
        <end position="176"/>
    </location>
</feature>
<evidence type="ECO:0000259" key="2">
    <source>
        <dbReference type="Pfam" id="PF04784"/>
    </source>
</evidence>
<reference evidence="3 4" key="1">
    <citation type="submission" date="2019-08" db="EMBL/GenBank/DDBJ databases">
        <title>Formosa sediminis sp. nov., isolated from marine sediment.</title>
        <authorList>
            <person name="Cao W.R."/>
        </authorList>
    </citation>
    <scope>NUCLEOTIDE SEQUENCE [LARGE SCALE GENOMIC DNA]</scope>
    <source>
        <strain evidence="3 4">1494</strain>
    </source>
</reference>
<keyword evidence="1" id="KW-0732">Signal</keyword>